<keyword evidence="2" id="KW-1185">Reference proteome</keyword>
<dbReference type="Proteomes" id="UP000198915">
    <property type="component" value="Unassembled WGS sequence"/>
</dbReference>
<dbReference type="RefSeq" id="WP_092277401.1">
    <property type="nucleotide sequence ID" value="NZ_BJOE01000047.1"/>
</dbReference>
<organism evidence="1 2">
    <name type="scientific">Brevibacillus centrosporus</name>
    <dbReference type="NCBI Taxonomy" id="54910"/>
    <lineage>
        <taxon>Bacteria</taxon>
        <taxon>Bacillati</taxon>
        <taxon>Bacillota</taxon>
        <taxon>Bacilli</taxon>
        <taxon>Bacillales</taxon>
        <taxon>Paenibacillaceae</taxon>
        <taxon>Brevibacillus</taxon>
    </lineage>
</organism>
<protein>
    <recommendedName>
        <fullName evidence="3">Flp pilus-assembly TadE/G-like</fullName>
    </recommendedName>
</protein>
<dbReference type="AlphaFoldDB" id="A0A1I4E9F1"/>
<evidence type="ECO:0000313" key="1">
    <source>
        <dbReference type="EMBL" id="SFL01227.1"/>
    </source>
</evidence>
<gene>
    <name evidence="1" type="ORF">SAMN05518846_12928</name>
</gene>
<sequence>MGQLFAVLLNVMVLLLVPLGIMQVHTVVQAKNELLEVSAAAAKYVSNHGGTDDATIHQAVQAFISRELSEKKLSRSGSDLAVTITRTYSADPTVWSHEDEFELRLEAPYPRLTELFPLPAERMQVTRQGTVNVMDYDL</sequence>
<evidence type="ECO:0000313" key="2">
    <source>
        <dbReference type="Proteomes" id="UP000198915"/>
    </source>
</evidence>
<proteinExistence type="predicted"/>
<accession>A0A1I4E9F1</accession>
<reference evidence="2" key="1">
    <citation type="submission" date="2016-10" db="EMBL/GenBank/DDBJ databases">
        <authorList>
            <person name="Varghese N."/>
            <person name="Submissions S."/>
        </authorList>
    </citation>
    <scope>NUCLEOTIDE SEQUENCE [LARGE SCALE GENOMIC DNA]</scope>
    <source>
        <strain evidence="2">OK042</strain>
    </source>
</reference>
<name>A0A1I4E9F1_9BACL</name>
<evidence type="ECO:0008006" key="3">
    <source>
        <dbReference type="Google" id="ProtNLM"/>
    </source>
</evidence>
<dbReference type="EMBL" id="FORT01000029">
    <property type="protein sequence ID" value="SFL01227.1"/>
    <property type="molecule type" value="Genomic_DNA"/>
</dbReference>
<dbReference type="STRING" id="1884381.SAMN05518846_12928"/>